<dbReference type="EMBL" id="BRYA01000695">
    <property type="protein sequence ID" value="GMI30080.1"/>
    <property type="molecule type" value="Genomic_DNA"/>
</dbReference>
<name>A0A9W7G1X0_9STRA</name>
<dbReference type="OrthoDB" id="198974at2759"/>
<feature type="compositionally biased region" description="Polar residues" evidence="1">
    <location>
        <begin position="46"/>
        <end position="57"/>
    </location>
</feature>
<comment type="caution">
    <text evidence="2">The sequence shown here is derived from an EMBL/GenBank/DDBJ whole genome shotgun (WGS) entry which is preliminary data.</text>
</comment>
<organism evidence="2 3">
    <name type="scientific">Triparma columacea</name>
    <dbReference type="NCBI Taxonomy" id="722753"/>
    <lineage>
        <taxon>Eukaryota</taxon>
        <taxon>Sar</taxon>
        <taxon>Stramenopiles</taxon>
        <taxon>Ochrophyta</taxon>
        <taxon>Bolidophyceae</taxon>
        <taxon>Parmales</taxon>
        <taxon>Triparmaceae</taxon>
        <taxon>Triparma</taxon>
    </lineage>
</organism>
<evidence type="ECO:0000256" key="1">
    <source>
        <dbReference type="SAM" id="MobiDB-lite"/>
    </source>
</evidence>
<dbReference type="AlphaFoldDB" id="A0A9W7G1X0"/>
<dbReference type="Proteomes" id="UP001165065">
    <property type="component" value="Unassembled WGS sequence"/>
</dbReference>
<reference evidence="3" key="1">
    <citation type="journal article" date="2023" name="Commun. Biol.">
        <title>Genome analysis of Parmales, the sister group of diatoms, reveals the evolutionary specialization of diatoms from phago-mixotrophs to photoautotrophs.</title>
        <authorList>
            <person name="Ban H."/>
            <person name="Sato S."/>
            <person name="Yoshikawa S."/>
            <person name="Yamada K."/>
            <person name="Nakamura Y."/>
            <person name="Ichinomiya M."/>
            <person name="Sato N."/>
            <person name="Blanc-Mathieu R."/>
            <person name="Endo H."/>
            <person name="Kuwata A."/>
            <person name="Ogata H."/>
        </authorList>
    </citation>
    <scope>NUCLEOTIDE SEQUENCE [LARGE SCALE GENOMIC DNA]</scope>
</reference>
<gene>
    <name evidence="2" type="ORF">TrCOL_g3455</name>
</gene>
<accession>A0A9W7G1X0</accession>
<evidence type="ECO:0000313" key="2">
    <source>
        <dbReference type="EMBL" id="GMI30080.1"/>
    </source>
</evidence>
<sequence length="289" mass="30871">MSFSSSFESSDQYNNIPTSSDSYTVVINGDPRASSPSSSSPPPTPNELQYSSSSNHKSYAHNSFSKGFTSASPNHSYILSAGPLWDPNGDQTTSTSNPRWSSGWNHTTCCEFRACLSLPSSASLPVRFSAFCGCLDNGVFYALKHALCLPFTFGTLASVASEGDYSPACCGCGVCLGIVGGGCLLGHAVLPCAVKIRRRAAAKYGVGEGWGWSLANVCCCPFAAMIQTLMQVEEVEGGRVGWYGVWEEGGRGDEVGVWPGVSEDYFEEGGRYDRMLGEEQREGEGMERG</sequence>
<feature type="compositionally biased region" description="Low complexity" evidence="1">
    <location>
        <begin position="1"/>
        <end position="10"/>
    </location>
</feature>
<evidence type="ECO:0000313" key="3">
    <source>
        <dbReference type="Proteomes" id="UP001165065"/>
    </source>
</evidence>
<feature type="region of interest" description="Disordered" evidence="1">
    <location>
        <begin position="1"/>
        <end position="57"/>
    </location>
</feature>
<protein>
    <submittedName>
        <fullName evidence="2">Uncharacterized protein</fullName>
    </submittedName>
</protein>
<feature type="compositionally biased region" description="Polar residues" evidence="1">
    <location>
        <begin position="11"/>
        <end position="25"/>
    </location>
</feature>
<proteinExistence type="predicted"/>
<keyword evidence="3" id="KW-1185">Reference proteome</keyword>